<feature type="repeat" description="PPR" evidence="3">
    <location>
        <begin position="210"/>
        <end position="244"/>
    </location>
</feature>
<dbReference type="Pfam" id="PF13041">
    <property type="entry name" value="PPR_2"/>
    <property type="match status" value="1"/>
</dbReference>
<evidence type="ECO:0000256" key="4">
    <source>
        <dbReference type="SAM" id="MobiDB-lite"/>
    </source>
</evidence>
<dbReference type="NCBIfam" id="TIGR00756">
    <property type="entry name" value="PPR"/>
    <property type="match status" value="2"/>
</dbReference>
<organism evidence="5 6">
    <name type="scientific">Panicum hallii var. hallii</name>
    <dbReference type="NCBI Taxonomy" id="1504633"/>
    <lineage>
        <taxon>Eukaryota</taxon>
        <taxon>Viridiplantae</taxon>
        <taxon>Streptophyta</taxon>
        <taxon>Embryophyta</taxon>
        <taxon>Tracheophyta</taxon>
        <taxon>Spermatophyta</taxon>
        <taxon>Magnoliopsida</taxon>
        <taxon>Liliopsida</taxon>
        <taxon>Poales</taxon>
        <taxon>Poaceae</taxon>
        <taxon>PACMAD clade</taxon>
        <taxon>Panicoideae</taxon>
        <taxon>Panicodae</taxon>
        <taxon>Paniceae</taxon>
        <taxon>Panicinae</taxon>
        <taxon>Panicum</taxon>
        <taxon>Panicum sect. Panicum</taxon>
    </lineage>
</organism>
<evidence type="ECO:0008006" key="7">
    <source>
        <dbReference type="Google" id="ProtNLM"/>
    </source>
</evidence>
<dbReference type="Gramene" id="PUZ71770">
    <property type="protein sequence ID" value="PUZ71770"/>
    <property type="gene ID" value="GQ55_2G341000"/>
</dbReference>
<dbReference type="OrthoDB" id="1882394at2759"/>
<accession>A0A2T7EVB6</accession>
<evidence type="ECO:0000256" key="3">
    <source>
        <dbReference type="PROSITE-ProRule" id="PRU00708"/>
    </source>
</evidence>
<evidence type="ECO:0000313" key="6">
    <source>
        <dbReference type="Proteomes" id="UP000244336"/>
    </source>
</evidence>
<dbReference type="FunFam" id="1.25.40.10:FF:000158">
    <property type="entry name" value="pentatricopeptide repeat-containing protein At2g33680"/>
    <property type="match status" value="1"/>
</dbReference>
<dbReference type="Pfam" id="PF01535">
    <property type="entry name" value="PPR"/>
    <property type="match status" value="2"/>
</dbReference>
<evidence type="ECO:0000313" key="5">
    <source>
        <dbReference type="EMBL" id="PUZ71770.1"/>
    </source>
</evidence>
<keyword evidence="1" id="KW-0677">Repeat</keyword>
<dbReference type="InterPro" id="IPR046960">
    <property type="entry name" value="PPR_At4g14850-like_plant"/>
</dbReference>
<dbReference type="EMBL" id="CM009750">
    <property type="protein sequence ID" value="PUZ71770.1"/>
    <property type="molecule type" value="Genomic_DNA"/>
</dbReference>
<reference evidence="5 6" key="1">
    <citation type="submission" date="2018-04" db="EMBL/GenBank/DDBJ databases">
        <title>WGS assembly of Panicum hallii var. hallii HAL2.</title>
        <authorList>
            <person name="Lovell J."/>
            <person name="Jenkins J."/>
            <person name="Lowry D."/>
            <person name="Mamidi S."/>
            <person name="Sreedasyam A."/>
            <person name="Weng X."/>
            <person name="Barry K."/>
            <person name="Bonette J."/>
            <person name="Campitelli B."/>
            <person name="Daum C."/>
            <person name="Gordon S."/>
            <person name="Gould B."/>
            <person name="Lipzen A."/>
            <person name="MacQueen A."/>
            <person name="Palacio-Mejia J."/>
            <person name="Plott C."/>
            <person name="Shakirov E."/>
            <person name="Shu S."/>
            <person name="Yoshinaga Y."/>
            <person name="Zane M."/>
            <person name="Rokhsar D."/>
            <person name="Grimwood J."/>
            <person name="Schmutz J."/>
            <person name="Juenger T."/>
        </authorList>
    </citation>
    <scope>NUCLEOTIDE SEQUENCE [LARGE SCALE GENOMIC DNA]</scope>
    <source>
        <strain evidence="6">cv. HAL2</strain>
    </source>
</reference>
<dbReference type="GO" id="GO:0009451">
    <property type="term" value="P:RNA modification"/>
    <property type="evidence" value="ECO:0007669"/>
    <property type="project" value="InterPro"/>
</dbReference>
<proteinExistence type="predicted"/>
<dbReference type="InterPro" id="IPR011990">
    <property type="entry name" value="TPR-like_helical_dom_sf"/>
</dbReference>
<keyword evidence="6" id="KW-1185">Reference proteome</keyword>
<dbReference type="PROSITE" id="PS51375">
    <property type="entry name" value="PPR"/>
    <property type="match status" value="2"/>
</dbReference>
<dbReference type="Gene3D" id="1.25.40.10">
    <property type="entry name" value="Tetratricopeptide repeat domain"/>
    <property type="match status" value="2"/>
</dbReference>
<gene>
    <name evidence="5" type="ORF">GQ55_2G341000</name>
</gene>
<feature type="region of interest" description="Disordered" evidence="4">
    <location>
        <begin position="1"/>
        <end position="29"/>
    </location>
</feature>
<dbReference type="SUPFAM" id="SSF48452">
    <property type="entry name" value="TPR-like"/>
    <property type="match status" value="1"/>
</dbReference>
<dbReference type="PANTHER" id="PTHR47926">
    <property type="entry name" value="PENTATRICOPEPTIDE REPEAT-CONTAINING PROTEIN"/>
    <property type="match status" value="1"/>
</dbReference>
<protein>
    <recommendedName>
        <fullName evidence="7">Pentacotripeptide-repeat region of PRORP domain-containing protein</fullName>
    </recommendedName>
</protein>
<evidence type="ECO:0000256" key="1">
    <source>
        <dbReference type="ARBA" id="ARBA00022737"/>
    </source>
</evidence>
<dbReference type="GO" id="GO:0099402">
    <property type="term" value="P:plant organ development"/>
    <property type="evidence" value="ECO:0007669"/>
    <property type="project" value="UniProtKB-ARBA"/>
</dbReference>
<evidence type="ECO:0000256" key="2">
    <source>
        <dbReference type="ARBA" id="ARBA00022946"/>
    </source>
</evidence>
<keyword evidence="2" id="KW-0809">Transit peptide</keyword>
<sequence length="376" mass="39713">MVLVRVASKRQPRPRPRDSATASWPPASSRATPRWAALAWRPHASRVPAAGNRYTYTFAVQACAAAGDDNAGRAGRAVHALAVGAGVDLDVFVAAARKVFDGVAAKDVVSWNSMVAGYAQNGHSDEAVALLRSMLRRGATCRPDLVTLVAALPACAASAAAREGLWAHSYAVKKAIRVDDALASGLIATYAARGRLDTARAIFGRAPGRSQAVYSSMIQAYGSHGHGVEALNLFHLMLASGIAPDGICFVSVLLACAHGGLVDDGLRVFGTMGDHGVEKRQVHYACVVNLLGRAGQLSRALGDVRGALLGACRLRADMELAERAAERLLALDPGNAGRYAALAQMYDDAGRWDDASRVRRMMRVRGVNKPLASSYC</sequence>
<name>A0A2T7EVB6_9POAL</name>
<dbReference type="GO" id="GO:0003723">
    <property type="term" value="F:RNA binding"/>
    <property type="evidence" value="ECO:0007669"/>
    <property type="project" value="InterPro"/>
</dbReference>
<dbReference type="InterPro" id="IPR046848">
    <property type="entry name" value="E_motif"/>
</dbReference>
<feature type="repeat" description="PPR" evidence="3">
    <location>
        <begin position="107"/>
        <end position="141"/>
    </location>
</feature>
<dbReference type="AlphaFoldDB" id="A0A2T7EVB6"/>
<dbReference type="InterPro" id="IPR002885">
    <property type="entry name" value="PPR_rpt"/>
</dbReference>
<dbReference type="Pfam" id="PF20431">
    <property type="entry name" value="E_motif"/>
    <property type="match status" value="1"/>
</dbReference>
<dbReference type="Proteomes" id="UP000244336">
    <property type="component" value="Chromosome 2"/>
</dbReference>